<dbReference type="PANTHER" id="PTHR12509:SF9">
    <property type="entry name" value="SPERM FLAGELLAR PROTEIN 1 ISOFORM X1"/>
    <property type="match status" value="1"/>
</dbReference>
<feature type="coiled-coil region" evidence="1">
    <location>
        <begin position="204"/>
        <end position="266"/>
    </location>
</feature>
<dbReference type="InterPro" id="IPR010441">
    <property type="entry name" value="CH_2"/>
</dbReference>
<keyword evidence="1" id="KW-0175">Coiled coil</keyword>
<feature type="region of interest" description="Disordered" evidence="2">
    <location>
        <begin position="116"/>
        <end position="192"/>
    </location>
</feature>
<gene>
    <name evidence="4" type="ORF">KFE25_014218</name>
</gene>
<accession>A0A8J6CA36</accession>
<feature type="compositionally biased region" description="Low complexity" evidence="2">
    <location>
        <begin position="146"/>
        <end position="176"/>
    </location>
</feature>
<evidence type="ECO:0000259" key="3">
    <source>
        <dbReference type="PROSITE" id="PS50021"/>
    </source>
</evidence>
<evidence type="ECO:0000256" key="2">
    <source>
        <dbReference type="SAM" id="MobiDB-lite"/>
    </source>
</evidence>
<sequence>MAADEEELQRIYQWIDEIPLSRPKRNISRDFADGVLVAEVVAHYYPRMVELHNYPSANSFAQKLYNWQTLSKKVFKKIGLAMSKAEMEALSNAEPGAVEQLLKKLQVHLAKYNLRKKQQAGGGADDSPGAGDYADEPSSPADVRAAELPQQQAAQEQMAPQQGRQPYAAHDSAAAAAPPPGQPMPSQHATASALAAGSDPLLLLQERDQTVDELSETVEILEIKVTKLEQLVRLKDSKIQTLGLRLQQYEANAAAAQADAQGQQAANAYLPQQRHVY</sequence>
<dbReference type="OrthoDB" id="193300at2759"/>
<dbReference type="Pfam" id="PF06294">
    <property type="entry name" value="CH_2"/>
    <property type="match status" value="1"/>
</dbReference>
<dbReference type="GO" id="GO:0008017">
    <property type="term" value="F:microtubule binding"/>
    <property type="evidence" value="ECO:0007669"/>
    <property type="project" value="TreeGrafter"/>
</dbReference>
<dbReference type="Gene3D" id="1.10.418.10">
    <property type="entry name" value="Calponin-like domain"/>
    <property type="match status" value="1"/>
</dbReference>
<dbReference type="InterPro" id="IPR001715">
    <property type="entry name" value="CH_dom"/>
</dbReference>
<evidence type="ECO:0000313" key="5">
    <source>
        <dbReference type="Proteomes" id="UP000751190"/>
    </source>
</evidence>
<name>A0A8J6CA36_DIALT</name>
<comment type="caution">
    <text evidence="4">The sequence shown here is derived from an EMBL/GenBank/DDBJ whole genome shotgun (WGS) entry which is preliminary data.</text>
</comment>
<dbReference type="InterPro" id="IPR036872">
    <property type="entry name" value="CH_dom_sf"/>
</dbReference>
<organism evidence="4 5">
    <name type="scientific">Diacronema lutheri</name>
    <name type="common">Unicellular marine alga</name>
    <name type="synonym">Monochrysis lutheri</name>
    <dbReference type="NCBI Taxonomy" id="2081491"/>
    <lineage>
        <taxon>Eukaryota</taxon>
        <taxon>Haptista</taxon>
        <taxon>Haptophyta</taxon>
        <taxon>Pavlovophyceae</taxon>
        <taxon>Pavlovales</taxon>
        <taxon>Pavlovaceae</taxon>
        <taxon>Diacronema</taxon>
    </lineage>
</organism>
<dbReference type="GO" id="GO:0005930">
    <property type="term" value="C:axoneme"/>
    <property type="evidence" value="ECO:0007669"/>
    <property type="project" value="TreeGrafter"/>
</dbReference>
<dbReference type="FunFam" id="1.10.418.10:FF:000059">
    <property type="entry name" value="RIKEN cDNA 6430531B16 gene"/>
    <property type="match status" value="1"/>
</dbReference>
<evidence type="ECO:0000256" key="1">
    <source>
        <dbReference type="SAM" id="Coils"/>
    </source>
</evidence>
<proteinExistence type="predicted"/>
<dbReference type="OMA" id="KLDNWNT"/>
<dbReference type="PANTHER" id="PTHR12509">
    <property type="entry name" value="SPERMATOGENESIS-ASSOCIATED 4-RELATED"/>
    <property type="match status" value="1"/>
</dbReference>
<dbReference type="InterPro" id="IPR052111">
    <property type="entry name" value="Spermatogenesis_Ciliary_MAP"/>
</dbReference>
<dbReference type="AlphaFoldDB" id="A0A8J6CA36"/>
<protein>
    <recommendedName>
        <fullName evidence="3">Calponin-homology (CH) domain-containing protein</fullName>
    </recommendedName>
</protein>
<dbReference type="Proteomes" id="UP000751190">
    <property type="component" value="Unassembled WGS sequence"/>
</dbReference>
<evidence type="ECO:0000313" key="4">
    <source>
        <dbReference type="EMBL" id="KAG8460073.1"/>
    </source>
</evidence>
<dbReference type="SUPFAM" id="SSF47576">
    <property type="entry name" value="Calponin-homology domain, CH-domain"/>
    <property type="match status" value="1"/>
</dbReference>
<dbReference type="EMBL" id="JAGTXO010000035">
    <property type="protein sequence ID" value="KAG8460073.1"/>
    <property type="molecule type" value="Genomic_DNA"/>
</dbReference>
<dbReference type="GO" id="GO:0051493">
    <property type="term" value="P:regulation of cytoskeleton organization"/>
    <property type="evidence" value="ECO:0007669"/>
    <property type="project" value="TreeGrafter"/>
</dbReference>
<feature type="domain" description="Calponin-homology (CH)" evidence="3">
    <location>
        <begin position="5"/>
        <end position="110"/>
    </location>
</feature>
<reference evidence="4" key="1">
    <citation type="submission" date="2021-05" db="EMBL/GenBank/DDBJ databases">
        <title>The genome of the haptophyte Pavlova lutheri (Diacronema luteri, Pavlovales) - a model for lipid biosynthesis in eukaryotic algae.</title>
        <authorList>
            <person name="Hulatt C.J."/>
            <person name="Posewitz M.C."/>
        </authorList>
    </citation>
    <scope>NUCLEOTIDE SEQUENCE</scope>
    <source>
        <strain evidence="4">NIVA-4/92</strain>
    </source>
</reference>
<keyword evidence="5" id="KW-1185">Reference proteome</keyword>
<dbReference type="PROSITE" id="PS50021">
    <property type="entry name" value="CH"/>
    <property type="match status" value="1"/>
</dbReference>